<gene>
    <name evidence="1" type="primary">Acey_s0116.g541</name>
    <name evidence="1" type="ORF">Y032_0116g541</name>
</gene>
<comment type="caution">
    <text evidence="1">The sequence shown here is derived from an EMBL/GenBank/DDBJ whole genome shotgun (WGS) entry which is preliminary data.</text>
</comment>
<name>A0A016TCC7_9BILA</name>
<reference evidence="2" key="1">
    <citation type="journal article" date="2015" name="Nat. Genet.">
        <title>The genome and transcriptome of the zoonotic hookworm Ancylostoma ceylanicum identify infection-specific gene families.</title>
        <authorList>
            <person name="Schwarz E.M."/>
            <person name="Hu Y."/>
            <person name="Antoshechkin I."/>
            <person name="Miller M.M."/>
            <person name="Sternberg P.W."/>
            <person name="Aroian R.V."/>
        </authorList>
    </citation>
    <scope>NUCLEOTIDE SEQUENCE</scope>
    <source>
        <strain evidence="2">HY135</strain>
    </source>
</reference>
<sequence>MMMHPGGACITEMTQGKSVKTTQITLLLARESTCLPWVIPIMYPGAACVIERLPRVNGLTPHKFTHR</sequence>
<protein>
    <submittedName>
        <fullName evidence="1">Uncharacterized protein</fullName>
    </submittedName>
</protein>
<dbReference type="Proteomes" id="UP000024635">
    <property type="component" value="Unassembled WGS sequence"/>
</dbReference>
<proteinExistence type="predicted"/>
<accession>A0A016TCC7</accession>
<evidence type="ECO:0000313" key="2">
    <source>
        <dbReference type="Proteomes" id="UP000024635"/>
    </source>
</evidence>
<organism evidence="1 2">
    <name type="scientific">Ancylostoma ceylanicum</name>
    <dbReference type="NCBI Taxonomy" id="53326"/>
    <lineage>
        <taxon>Eukaryota</taxon>
        <taxon>Metazoa</taxon>
        <taxon>Ecdysozoa</taxon>
        <taxon>Nematoda</taxon>
        <taxon>Chromadorea</taxon>
        <taxon>Rhabditida</taxon>
        <taxon>Rhabditina</taxon>
        <taxon>Rhabditomorpha</taxon>
        <taxon>Strongyloidea</taxon>
        <taxon>Ancylostomatidae</taxon>
        <taxon>Ancylostomatinae</taxon>
        <taxon>Ancylostoma</taxon>
    </lineage>
</organism>
<dbReference type="AlphaFoldDB" id="A0A016TCC7"/>
<keyword evidence="2" id="KW-1185">Reference proteome</keyword>
<evidence type="ECO:0000313" key="1">
    <source>
        <dbReference type="EMBL" id="EYC00290.1"/>
    </source>
</evidence>
<dbReference type="EMBL" id="JARK01001452">
    <property type="protein sequence ID" value="EYC00290.1"/>
    <property type="molecule type" value="Genomic_DNA"/>
</dbReference>